<evidence type="ECO:0000259" key="13">
    <source>
        <dbReference type="Pfam" id="PF20258"/>
    </source>
</evidence>
<evidence type="ECO:0000256" key="5">
    <source>
        <dbReference type="ARBA" id="ARBA00022555"/>
    </source>
</evidence>
<evidence type="ECO:0000256" key="10">
    <source>
        <dbReference type="ARBA" id="ARBA00022884"/>
    </source>
</evidence>
<dbReference type="PANTHER" id="PTHR11933">
    <property type="entry name" value="TRNA 5-METHYLAMINOMETHYL-2-THIOURIDYLATE -METHYLTRANSFERASE"/>
    <property type="match status" value="1"/>
</dbReference>
<evidence type="ECO:0000256" key="6">
    <source>
        <dbReference type="ARBA" id="ARBA00022679"/>
    </source>
</evidence>
<proteinExistence type="inferred from homology"/>
<comment type="function">
    <text evidence="1">Catalyzes the 2-thiolation of uridine at the wobble position (U34) of mitochondrial tRNA(Lys), tRNA(Glu) and tRNA(Gln). Required for the formation of 5-taurinomethyl-2-thiouridine (tm5s2U) of mitochondrial tRNA(Lys), tRNA(Glu), and tRNA(Gln) at the wobble position. ATP is required to activate the C2 atom of the wobble base.</text>
</comment>
<dbReference type="InterPro" id="IPR046885">
    <property type="entry name" value="MnmA-like_C"/>
</dbReference>
<comment type="similarity">
    <text evidence="3">Belongs to the MnmA/TRMU family.</text>
</comment>
<comment type="subcellular location">
    <subcellularLocation>
        <location evidence="2">Mitochondrion</location>
    </subcellularLocation>
</comment>
<evidence type="ECO:0000256" key="3">
    <source>
        <dbReference type="ARBA" id="ARBA00006191"/>
    </source>
</evidence>
<dbReference type="InParanoid" id="A0A024GML0"/>
<dbReference type="GO" id="GO:0005524">
    <property type="term" value="F:ATP binding"/>
    <property type="evidence" value="ECO:0007669"/>
    <property type="project" value="UniProtKB-KW"/>
</dbReference>
<dbReference type="NCBIfam" id="TIGR00420">
    <property type="entry name" value="trmU"/>
    <property type="match status" value="1"/>
</dbReference>
<dbReference type="GO" id="GO:0005739">
    <property type="term" value="C:mitochondrion"/>
    <property type="evidence" value="ECO:0007669"/>
    <property type="project" value="UniProtKB-SubCell"/>
</dbReference>
<dbReference type="Proteomes" id="UP000053237">
    <property type="component" value="Unassembled WGS sequence"/>
</dbReference>
<dbReference type="Gene3D" id="3.40.50.620">
    <property type="entry name" value="HUPs"/>
    <property type="match status" value="1"/>
</dbReference>
<evidence type="ECO:0000256" key="12">
    <source>
        <dbReference type="ARBA" id="ARBA00049564"/>
    </source>
</evidence>
<evidence type="ECO:0000256" key="11">
    <source>
        <dbReference type="ARBA" id="ARBA00023157"/>
    </source>
</evidence>
<dbReference type="GO" id="GO:0000049">
    <property type="term" value="F:tRNA binding"/>
    <property type="evidence" value="ECO:0007669"/>
    <property type="project" value="UniProtKB-KW"/>
</dbReference>
<evidence type="ECO:0000256" key="1">
    <source>
        <dbReference type="ARBA" id="ARBA00003986"/>
    </source>
</evidence>
<dbReference type="GO" id="GO:0061708">
    <property type="term" value="F:tRNA-5-taurinomethyluridine 2-sulfurtransferase"/>
    <property type="evidence" value="ECO:0007669"/>
    <property type="project" value="UniProtKB-EC"/>
</dbReference>
<name>A0A024GML0_9STRA</name>
<protein>
    <recommendedName>
        <fullName evidence="4">tRNA-5-taurinomethyluridine 2-sulfurtransferase</fullName>
        <ecNumber evidence="4">2.8.1.14</ecNumber>
    </recommendedName>
</protein>
<dbReference type="FunFam" id="3.40.50.620:FF:000104">
    <property type="entry name" value="Mitochondrial tRNA-specific 2-thiouridylase 1"/>
    <property type="match status" value="1"/>
</dbReference>
<keyword evidence="9" id="KW-0067">ATP-binding</keyword>
<dbReference type="NCBIfam" id="NF001138">
    <property type="entry name" value="PRK00143.1"/>
    <property type="match status" value="1"/>
</dbReference>
<evidence type="ECO:0000313" key="14">
    <source>
        <dbReference type="EMBL" id="CCI48127.1"/>
    </source>
</evidence>
<keyword evidence="10" id="KW-0694">RNA-binding</keyword>
<evidence type="ECO:0000313" key="15">
    <source>
        <dbReference type="Proteomes" id="UP000053237"/>
    </source>
</evidence>
<dbReference type="EC" id="2.8.1.14" evidence="4"/>
<dbReference type="OrthoDB" id="3685at2759"/>
<dbReference type="AlphaFoldDB" id="A0A024GML0"/>
<evidence type="ECO:0000256" key="7">
    <source>
        <dbReference type="ARBA" id="ARBA00022694"/>
    </source>
</evidence>
<gene>
    <name evidence="14" type="ORF">BN9_091890</name>
</gene>
<evidence type="ECO:0000256" key="2">
    <source>
        <dbReference type="ARBA" id="ARBA00004173"/>
    </source>
</evidence>
<dbReference type="InterPro" id="IPR014729">
    <property type="entry name" value="Rossmann-like_a/b/a_fold"/>
</dbReference>
<reference evidence="14 15" key="1">
    <citation type="submission" date="2012-05" db="EMBL/GenBank/DDBJ databases">
        <title>Recombination and specialization in a pathogen metapopulation.</title>
        <authorList>
            <person name="Gardiner A."/>
            <person name="Kemen E."/>
            <person name="Schultz-Larsen T."/>
            <person name="MacLean D."/>
            <person name="Van Oosterhout C."/>
            <person name="Jones J.D.G."/>
        </authorList>
    </citation>
    <scope>NUCLEOTIDE SEQUENCE [LARGE SCALE GENOMIC DNA]</scope>
    <source>
        <strain evidence="14 15">Ac Nc2</strain>
    </source>
</reference>
<dbReference type="Pfam" id="PF20258">
    <property type="entry name" value="tRNA_Me_trans_C"/>
    <property type="match status" value="1"/>
</dbReference>
<keyword evidence="6" id="KW-0808">Transferase</keyword>
<keyword evidence="8" id="KW-0547">Nucleotide-binding</keyword>
<keyword evidence="7" id="KW-0819">tRNA processing</keyword>
<comment type="caution">
    <text evidence="14">The sequence shown here is derived from an EMBL/GenBank/DDBJ whole genome shotgun (WGS) entry which is preliminary data.</text>
</comment>
<dbReference type="PANTHER" id="PTHR11933:SF5">
    <property type="entry name" value="MITOCHONDRIAL TRNA-SPECIFIC 2-THIOURIDYLASE 1"/>
    <property type="match status" value="1"/>
</dbReference>
<dbReference type="GO" id="GO:0002143">
    <property type="term" value="P:tRNA wobble position uridine thiolation"/>
    <property type="evidence" value="ECO:0007669"/>
    <property type="project" value="TreeGrafter"/>
</dbReference>
<dbReference type="EMBL" id="CAIX01000206">
    <property type="protein sequence ID" value="CCI48127.1"/>
    <property type="molecule type" value="Genomic_DNA"/>
</dbReference>
<keyword evidence="5" id="KW-0820">tRNA-binding</keyword>
<evidence type="ECO:0000256" key="9">
    <source>
        <dbReference type="ARBA" id="ARBA00022840"/>
    </source>
</evidence>
<dbReference type="SUPFAM" id="SSF52402">
    <property type="entry name" value="Adenine nucleotide alpha hydrolases-like"/>
    <property type="match status" value="1"/>
</dbReference>
<comment type="catalytic activity">
    <reaction evidence="12">
        <text>5-taurinomethyluridine(34) in tRNA + S-sulfanyl-L-cysteinyl-[protein] + AH2 + ATP = 5-taurinomethyl-2-thiouridine(34) in tRNA + L-cysteinyl-[protein] + A + AMP + diphosphate + H(+)</text>
        <dbReference type="Rhea" id="RHEA:47040"/>
        <dbReference type="Rhea" id="RHEA-COMP:10131"/>
        <dbReference type="Rhea" id="RHEA-COMP:11726"/>
        <dbReference type="Rhea" id="RHEA-COMP:11732"/>
        <dbReference type="Rhea" id="RHEA-COMP:11733"/>
        <dbReference type="ChEBI" id="CHEBI:13193"/>
        <dbReference type="ChEBI" id="CHEBI:15378"/>
        <dbReference type="ChEBI" id="CHEBI:17499"/>
        <dbReference type="ChEBI" id="CHEBI:29950"/>
        <dbReference type="ChEBI" id="CHEBI:30616"/>
        <dbReference type="ChEBI" id="CHEBI:33019"/>
        <dbReference type="ChEBI" id="CHEBI:61963"/>
        <dbReference type="ChEBI" id="CHEBI:87171"/>
        <dbReference type="ChEBI" id="CHEBI:87172"/>
        <dbReference type="ChEBI" id="CHEBI:456215"/>
        <dbReference type="EC" id="2.8.1.14"/>
    </reaction>
</comment>
<dbReference type="Pfam" id="PF03054">
    <property type="entry name" value="tRNA_Me_trans"/>
    <property type="match status" value="1"/>
</dbReference>
<sequence>MSCNWRRATQWNFKRYVTGLQHTNARKLHVVVGMSGGVDSSVAALLLKQQGHKVTGVYMKNWDSSDEVGTQCCPQDQDLQDVQLVCEQLGIPLRTTNFVSSYWNTVFAPCLEGFEAGLTPNPDILCNREIKFKEFINFAETLQADVVATGHYALLKKAKADGLTNEYPQLYVGVDPHKDQSYFLSQVPGSAFSKVLFPLGSYRKKEVREIAKRHHLHTALKRDSVGLCFIGKRHFGPFISQYIAPKEGFYHDVDRLLMPKGHKCFASCTVGQRASLSGMDAKYFIVGKRKVDGTIFIARGTRHPALFSNYCFVSAKHFNWIGTEPPNLQENGAAKSIACHYRARYRQDPGRCLVSVVSEAKAVCESSSFLEVPSETTRSEQYLRIDLEFPQRAVTPGQTLALYGDDGLCYGGGPVEIVGKTFHELGRSISPEASDWHSS</sequence>
<dbReference type="Gene3D" id="2.40.30.10">
    <property type="entry name" value="Translation factors"/>
    <property type="match status" value="1"/>
</dbReference>
<dbReference type="CDD" id="cd01998">
    <property type="entry name" value="MnmA_TRMU-like"/>
    <property type="match status" value="1"/>
</dbReference>
<keyword evidence="11" id="KW-1015">Disulfide bond</keyword>
<accession>A0A024GML0</accession>
<feature type="domain" description="tRNA-specific 2-thiouridylase MnmA-like C-terminal" evidence="13">
    <location>
        <begin position="379"/>
        <end position="414"/>
    </location>
</feature>
<keyword evidence="15" id="KW-1185">Reference proteome</keyword>
<evidence type="ECO:0000256" key="4">
    <source>
        <dbReference type="ARBA" id="ARBA00011953"/>
    </source>
</evidence>
<evidence type="ECO:0000256" key="8">
    <source>
        <dbReference type="ARBA" id="ARBA00022741"/>
    </source>
</evidence>
<organism evidence="14 15">
    <name type="scientific">Albugo candida</name>
    <dbReference type="NCBI Taxonomy" id="65357"/>
    <lineage>
        <taxon>Eukaryota</taxon>
        <taxon>Sar</taxon>
        <taxon>Stramenopiles</taxon>
        <taxon>Oomycota</taxon>
        <taxon>Peronosporomycetes</taxon>
        <taxon>Albuginales</taxon>
        <taxon>Albuginaceae</taxon>
        <taxon>Albugo</taxon>
    </lineage>
</organism>
<dbReference type="STRING" id="65357.A0A024GML0"/>
<dbReference type="InterPro" id="IPR004506">
    <property type="entry name" value="MnmA-like"/>
</dbReference>